<feature type="region of interest" description="Disordered" evidence="6">
    <location>
        <begin position="294"/>
        <end position="320"/>
    </location>
</feature>
<dbReference type="GO" id="GO:0016020">
    <property type="term" value="C:membrane"/>
    <property type="evidence" value="ECO:0007669"/>
    <property type="project" value="UniProtKB-SubCell"/>
</dbReference>
<feature type="transmembrane region" description="Helical" evidence="7">
    <location>
        <begin position="114"/>
        <end position="134"/>
    </location>
</feature>
<feature type="transmembrane region" description="Helical" evidence="7">
    <location>
        <begin position="146"/>
        <end position="168"/>
    </location>
</feature>
<evidence type="ECO:0000256" key="1">
    <source>
        <dbReference type="ARBA" id="ARBA00004141"/>
    </source>
</evidence>
<accession>A0A9P5A8M2</accession>
<reference evidence="10" key="2">
    <citation type="submission" date="2020-02" db="EMBL/GenBank/DDBJ databases">
        <title>Identification and distribution of gene clusters putatively required for synthesis of sphingolipid metabolism inhibitors in phylogenetically diverse species of the filamentous fungus Fusarium.</title>
        <authorList>
            <person name="Kim H.-S."/>
            <person name="Busman M."/>
            <person name="Brown D.W."/>
            <person name="Divon H."/>
            <person name="Uhlig S."/>
            <person name="Proctor R.H."/>
        </authorList>
    </citation>
    <scope>NUCLEOTIDE SEQUENCE</scope>
    <source>
        <strain evidence="10">NRRL 25174</strain>
    </source>
</reference>
<comment type="subcellular location">
    <subcellularLocation>
        <location evidence="1">Membrane</location>
        <topology evidence="1">Multi-pass membrane protein</topology>
    </subcellularLocation>
</comment>
<keyword evidence="2 7" id="KW-0812">Transmembrane</keyword>
<dbReference type="SUPFAM" id="SSF51182">
    <property type="entry name" value="RmlC-like cupins"/>
    <property type="match status" value="1"/>
</dbReference>
<dbReference type="Proteomes" id="UP000730481">
    <property type="component" value="Unassembled WGS sequence"/>
</dbReference>
<evidence type="ECO:0000313" key="10">
    <source>
        <dbReference type="EMBL" id="KAF4333739.1"/>
    </source>
</evidence>
<feature type="compositionally biased region" description="Basic and acidic residues" evidence="6">
    <location>
        <begin position="297"/>
        <end position="308"/>
    </location>
</feature>
<evidence type="ECO:0008006" key="12">
    <source>
        <dbReference type="Google" id="ProtNLM"/>
    </source>
</evidence>
<evidence type="ECO:0000259" key="8">
    <source>
        <dbReference type="Pfam" id="PF12973"/>
    </source>
</evidence>
<keyword evidence="11" id="KW-1185">Reference proteome</keyword>
<sequence length="531" mass="59327">MSTPPPPNPDAPFTGAARSVNRQGLLVIVWVCFTVATLFVSLRLFVRWHQNRRFLADDYWITWAWLCTLTMAILQTEQMDSLWYMTYLQAGRIAYDPEELLHQRSQLTRWQFPIIKMFWIILWSVKASFLALFYRLVQPFPIIRRCWYGVSVFAALALIVSIICSALTCSPPSDYFHGSCDSPQEQWRQSFNVIFSTTVDVTTDLMIMALPIAVLPSLQLDKKKKMGLGIAFSLGAIIICVAIIRMSQVIVGKKVDLVGLAIWGAVETATALVVGSLPALKGLLTRSIKKYATSRSGRTDPADYDSRSSQRRRGHGSAMTPRAIVASDCIPLDGLHHSDQVDGGIYVHKTFTTATERDDNSSQCEGDEAAILSSSPDFGRQPSPGKSHMEEKFFHYRASPDVGDTIHCDDLKWLPLAPKIWIKLIKLTPETGSYTVMIKAEPGGVLPRHRHVKTAEIYILKGNGDHPQVGHFEKGDYVSEHEGARHDPLVFEVETEMLMISEGASVFVDDDGNDLYAMDIPMLENLAASMV</sequence>
<evidence type="ECO:0000256" key="3">
    <source>
        <dbReference type="ARBA" id="ARBA00022989"/>
    </source>
</evidence>
<keyword evidence="4 7" id="KW-0472">Membrane</keyword>
<dbReference type="Pfam" id="PF20684">
    <property type="entry name" value="Fung_rhodopsin"/>
    <property type="match status" value="1"/>
</dbReference>
<feature type="domain" description="Rhodopsin" evidence="9">
    <location>
        <begin position="42"/>
        <end position="285"/>
    </location>
</feature>
<evidence type="ECO:0000256" key="4">
    <source>
        <dbReference type="ARBA" id="ARBA00023136"/>
    </source>
</evidence>
<dbReference type="InterPro" id="IPR025979">
    <property type="entry name" value="ChrR-like_cupin_dom"/>
</dbReference>
<evidence type="ECO:0000256" key="6">
    <source>
        <dbReference type="SAM" id="MobiDB-lite"/>
    </source>
</evidence>
<evidence type="ECO:0000256" key="7">
    <source>
        <dbReference type="SAM" id="Phobius"/>
    </source>
</evidence>
<dbReference type="InterPro" id="IPR011051">
    <property type="entry name" value="RmlC_Cupin_sf"/>
</dbReference>
<proteinExistence type="inferred from homology"/>
<dbReference type="CDD" id="cd20302">
    <property type="entry name" value="cupin_DAD"/>
    <property type="match status" value="1"/>
</dbReference>
<evidence type="ECO:0000256" key="2">
    <source>
        <dbReference type="ARBA" id="ARBA00022692"/>
    </source>
</evidence>
<gene>
    <name evidence="10" type="ORF">FBEOM_12445</name>
</gene>
<reference evidence="10" key="1">
    <citation type="journal article" date="2017" name="Mycologia">
        <title>Fusarium algeriense, sp. nov., a novel toxigenic crown rot pathogen of durum wheat from Algeria is nested in the Fusarium burgessii species complex.</title>
        <authorList>
            <person name="Laraba I."/>
            <person name="Keddad A."/>
            <person name="Boureghda H."/>
            <person name="Abdallah N."/>
            <person name="Vaughan M.M."/>
            <person name="Proctor R.H."/>
            <person name="Busman M."/>
            <person name="O'Donnell K."/>
        </authorList>
    </citation>
    <scope>NUCLEOTIDE SEQUENCE</scope>
    <source>
        <strain evidence="10">NRRL 25174</strain>
    </source>
</reference>
<feature type="region of interest" description="Disordered" evidence="6">
    <location>
        <begin position="356"/>
        <end position="387"/>
    </location>
</feature>
<dbReference type="OrthoDB" id="444631at2759"/>
<keyword evidence="3 7" id="KW-1133">Transmembrane helix</keyword>
<evidence type="ECO:0000259" key="9">
    <source>
        <dbReference type="Pfam" id="PF20684"/>
    </source>
</evidence>
<feature type="transmembrane region" description="Helical" evidence="7">
    <location>
        <begin position="227"/>
        <end position="251"/>
    </location>
</feature>
<feature type="domain" description="ChrR-like cupin" evidence="8">
    <location>
        <begin position="405"/>
        <end position="504"/>
    </location>
</feature>
<name>A0A9P5A8M2_9HYPO</name>
<comment type="similarity">
    <text evidence="5">Belongs to the SAT4 family.</text>
</comment>
<feature type="transmembrane region" description="Helical" evidence="7">
    <location>
        <begin position="25"/>
        <end position="46"/>
    </location>
</feature>
<dbReference type="PANTHER" id="PTHR33048:SF162">
    <property type="entry name" value="SATRATOXIN BIOSYNTHESIS SC1 CLUSTER PROTEIN 4"/>
    <property type="match status" value="1"/>
</dbReference>
<comment type="caution">
    <text evidence="10">The sequence shown here is derived from an EMBL/GenBank/DDBJ whole genome shotgun (WGS) entry which is preliminary data.</text>
</comment>
<dbReference type="InterPro" id="IPR052337">
    <property type="entry name" value="SAT4-like"/>
</dbReference>
<feature type="transmembrane region" description="Helical" evidence="7">
    <location>
        <begin position="58"/>
        <end position="76"/>
    </location>
</feature>
<evidence type="ECO:0000313" key="11">
    <source>
        <dbReference type="Proteomes" id="UP000730481"/>
    </source>
</evidence>
<dbReference type="EMBL" id="PVQB02000786">
    <property type="protein sequence ID" value="KAF4333739.1"/>
    <property type="molecule type" value="Genomic_DNA"/>
</dbReference>
<feature type="transmembrane region" description="Helical" evidence="7">
    <location>
        <begin position="257"/>
        <end position="280"/>
    </location>
</feature>
<dbReference type="InterPro" id="IPR049326">
    <property type="entry name" value="Rhodopsin_dom_fungi"/>
</dbReference>
<dbReference type="Pfam" id="PF12973">
    <property type="entry name" value="Cupin_7"/>
    <property type="match status" value="1"/>
</dbReference>
<evidence type="ECO:0000256" key="5">
    <source>
        <dbReference type="ARBA" id="ARBA00038359"/>
    </source>
</evidence>
<organism evidence="10 11">
    <name type="scientific">Fusarium beomiforme</name>
    <dbReference type="NCBI Taxonomy" id="44412"/>
    <lineage>
        <taxon>Eukaryota</taxon>
        <taxon>Fungi</taxon>
        <taxon>Dikarya</taxon>
        <taxon>Ascomycota</taxon>
        <taxon>Pezizomycotina</taxon>
        <taxon>Sordariomycetes</taxon>
        <taxon>Hypocreomycetidae</taxon>
        <taxon>Hypocreales</taxon>
        <taxon>Nectriaceae</taxon>
        <taxon>Fusarium</taxon>
        <taxon>Fusarium burgessii species complex</taxon>
    </lineage>
</organism>
<protein>
    <recommendedName>
        <fullName evidence="12">ChrR-like cupin domain-containing protein</fullName>
    </recommendedName>
</protein>
<dbReference type="InterPro" id="IPR014710">
    <property type="entry name" value="RmlC-like_jellyroll"/>
</dbReference>
<dbReference type="PANTHER" id="PTHR33048">
    <property type="entry name" value="PTH11-LIKE INTEGRAL MEMBRANE PROTEIN (AFU_ORTHOLOGUE AFUA_5G11245)"/>
    <property type="match status" value="1"/>
</dbReference>
<dbReference type="AlphaFoldDB" id="A0A9P5A8M2"/>
<dbReference type="Gene3D" id="2.60.120.10">
    <property type="entry name" value="Jelly Rolls"/>
    <property type="match status" value="1"/>
</dbReference>